<dbReference type="STRING" id="1856638.A9Q68_03450"/>
<name>A0A1L8MPF7_9STRE</name>
<keyword evidence="11" id="KW-1185">Reference proteome</keyword>
<dbReference type="InterPro" id="IPR003838">
    <property type="entry name" value="ABC3_permease_C"/>
</dbReference>
<feature type="domain" description="ABC3 transporter permease C-terminal" evidence="8">
    <location>
        <begin position="287"/>
        <end position="401"/>
    </location>
</feature>
<dbReference type="AlphaFoldDB" id="A0A1L8MPF7"/>
<feature type="transmembrane region" description="Helical" evidence="7">
    <location>
        <begin position="367"/>
        <end position="391"/>
    </location>
</feature>
<evidence type="ECO:0000259" key="9">
    <source>
        <dbReference type="Pfam" id="PF12704"/>
    </source>
</evidence>
<feature type="transmembrane region" description="Helical" evidence="7">
    <location>
        <begin position="20"/>
        <end position="42"/>
    </location>
</feature>
<feature type="domain" description="MacB-like periplasmic core" evidence="9">
    <location>
        <begin position="18"/>
        <end position="242"/>
    </location>
</feature>
<dbReference type="InterPro" id="IPR025857">
    <property type="entry name" value="MacB_PCD"/>
</dbReference>
<sequence length="408" mass="44616">MENWKFALSSIWGHKMRSLLTMLGIIIGVSAVVIIMGLGNAMKDSVTDSFSNNQKEVRLYFKSNDEKSDDPYASFYIQEDTNQVKNEWLEQIVKNIDGIDSYYFTNNTTAEISFGKKKMKDVSITGASKDYFKIKKYNIVAGRKLTDEDYSNFSRIIVIDNNLSNKLFGENKYKQALNKVVTVNNKDYLVVGVYKTDMAAVSMGGMEIGGAVMANTQVASEFQVDEVGQIYVHVEDVKRSTDLGKKAAKMLTNISHVKGGHYTIPDNSAIINDINTQFGIMTTVIGSIAGISLLVGGIGVMNIMLVSVTERTREIGLRKALGATRGKILTQFLIESVVLTILGGLIGLLFAWSIVGVLGNALQLKGASVSIDVALIAIVFSATIGIIFGLLPANKASKLNPIEALRYE</sequence>
<dbReference type="RefSeq" id="WP_071793299.1">
    <property type="nucleotide sequence ID" value="NZ_LZDD01000001.1"/>
</dbReference>
<dbReference type="GO" id="GO:0005886">
    <property type="term" value="C:plasma membrane"/>
    <property type="evidence" value="ECO:0007669"/>
    <property type="project" value="UniProtKB-SubCell"/>
</dbReference>
<evidence type="ECO:0000256" key="7">
    <source>
        <dbReference type="SAM" id="Phobius"/>
    </source>
</evidence>
<feature type="transmembrane region" description="Helical" evidence="7">
    <location>
        <begin position="329"/>
        <end position="355"/>
    </location>
</feature>
<comment type="caution">
    <text evidence="10">The sequence shown here is derived from an EMBL/GenBank/DDBJ whole genome shotgun (WGS) entry which is preliminary data.</text>
</comment>
<proteinExistence type="inferred from homology"/>
<dbReference type="EMBL" id="LZDD01000001">
    <property type="protein sequence ID" value="OJF72616.1"/>
    <property type="molecule type" value="Genomic_DNA"/>
</dbReference>
<keyword evidence="2" id="KW-1003">Cell membrane</keyword>
<accession>A0A1L8MPF7</accession>
<reference evidence="11" key="1">
    <citation type="submission" date="2016-06" db="EMBL/GenBank/DDBJ databases">
        <authorList>
            <person name="de Vries S.P.W."/>
            <person name="Hadjirin N.F."/>
            <person name="Lay E.M."/>
            <person name="Zadoks R.N."/>
            <person name="Peacock S.J."/>
            <person name="Parkhill J."/>
            <person name="Grant A.J."/>
            <person name="Mcdougall S."/>
            <person name="Holmes M.A."/>
        </authorList>
    </citation>
    <scope>NUCLEOTIDE SEQUENCE [LARGE SCALE GENOMIC DNA]</scope>
    <source>
        <strain evidence="11">NZ1587</strain>
    </source>
</reference>
<keyword evidence="5 7" id="KW-0472">Membrane</keyword>
<dbReference type="PANTHER" id="PTHR30572">
    <property type="entry name" value="MEMBRANE COMPONENT OF TRANSPORTER-RELATED"/>
    <property type="match status" value="1"/>
</dbReference>
<dbReference type="Proteomes" id="UP000182015">
    <property type="component" value="Unassembled WGS sequence"/>
</dbReference>
<evidence type="ECO:0000313" key="11">
    <source>
        <dbReference type="Proteomes" id="UP000182015"/>
    </source>
</evidence>
<dbReference type="PANTHER" id="PTHR30572:SF4">
    <property type="entry name" value="ABC TRANSPORTER PERMEASE YTRF"/>
    <property type="match status" value="1"/>
</dbReference>
<protein>
    <recommendedName>
        <fullName evidence="12">ABC transporter permease</fullName>
    </recommendedName>
</protein>
<keyword evidence="3 7" id="KW-0812">Transmembrane</keyword>
<comment type="subcellular location">
    <subcellularLocation>
        <location evidence="1">Cell membrane</location>
        <topology evidence="1">Multi-pass membrane protein</topology>
    </subcellularLocation>
</comment>
<evidence type="ECO:0000256" key="6">
    <source>
        <dbReference type="ARBA" id="ARBA00038076"/>
    </source>
</evidence>
<evidence type="ECO:0008006" key="12">
    <source>
        <dbReference type="Google" id="ProtNLM"/>
    </source>
</evidence>
<evidence type="ECO:0000313" key="10">
    <source>
        <dbReference type="EMBL" id="OJF72616.1"/>
    </source>
</evidence>
<gene>
    <name evidence="10" type="ORF">A9Q68_03450</name>
</gene>
<evidence type="ECO:0000259" key="8">
    <source>
        <dbReference type="Pfam" id="PF02687"/>
    </source>
</evidence>
<evidence type="ECO:0000256" key="5">
    <source>
        <dbReference type="ARBA" id="ARBA00023136"/>
    </source>
</evidence>
<evidence type="ECO:0000256" key="3">
    <source>
        <dbReference type="ARBA" id="ARBA00022692"/>
    </source>
</evidence>
<keyword evidence="4 7" id="KW-1133">Transmembrane helix</keyword>
<organism evidence="10 11">
    <name type="scientific">Streptococcus bovimastitidis</name>
    <dbReference type="NCBI Taxonomy" id="1856638"/>
    <lineage>
        <taxon>Bacteria</taxon>
        <taxon>Bacillati</taxon>
        <taxon>Bacillota</taxon>
        <taxon>Bacilli</taxon>
        <taxon>Lactobacillales</taxon>
        <taxon>Streptococcaceae</taxon>
        <taxon>Streptococcus</taxon>
    </lineage>
</organism>
<comment type="similarity">
    <text evidence="6">Belongs to the ABC-4 integral membrane protein family.</text>
</comment>
<dbReference type="Pfam" id="PF12704">
    <property type="entry name" value="MacB_PCD"/>
    <property type="match status" value="1"/>
</dbReference>
<dbReference type="OrthoDB" id="9770036at2"/>
<evidence type="ECO:0000256" key="4">
    <source>
        <dbReference type="ARBA" id="ARBA00022989"/>
    </source>
</evidence>
<dbReference type="Pfam" id="PF02687">
    <property type="entry name" value="FtsX"/>
    <property type="match status" value="1"/>
</dbReference>
<dbReference type="GO" id="GO:0022857">
    <property type="term" value="F:transmembrane transporter activity"/>
    <property type="evidence" value="ECO:0007669"/>
    <property type="project" value="TreeGrafter"/>
</dbReference>
<evidence type="ECO:0000256" key="2">
    <source>
        <dbReference type="ARBA" id="ARBA00022475"/>
    </source>
</evidence>
<dbReference type="InterPro" id="IPR050250">
    <property type="entry name" value="Macrolide_Exporter_MacB"/>
</dbReference>
<feature type="transmembrane region" description="Helical" evidence="7">
    <location>
        <begin position="284"/>
        <end position="308"/>
    </location>
</feature>
<evidence type="ECO:0000256" key="1">
    <source>
        <dbReference type="ARBA" id="ARBA00004651"/>
    </source>
</evidence>